<sequence length="79" mass="9182">MTARVTLYSRAECHLCEEARLVIDRVCRDLGESFVEIDIDSDPELAERWTDDVPVTMVDGKQHDFWRVSEERLRSALAE</sequence>
<organism evidence="1 2">
    <name type="scientific">Nocardioides daedukensis</name>
    <dbReference type="NCBI Taxonomy" id="634462"/>
    <lineage>
        <taxon>Bacteria</taxon>
        <taxon>Bacillati</taxon>
        <taxon>Actinomycetota</taxon>
        <taxon>Actinomycetes</taxon>
        <taxon>Propionibacteriales</taxon>
        <taxon>Nocardioidaceae</taxon>
        <taxon>Nocardioides</taxon>
    </lineage>
</organism>
<dbReference type="AlphaFoldDB" id="A0A7Y9UVT6"/>
<dbReference type="InterPro" id="IPR008554">
    <property type="entry name" value="Glutaredoxin-like"/>
</dbReference>
<protein>
    <submittedName>
        <fullName evidence="1">Glutaredoxin</fullName>
    </submittedName>
</protein>
<dbReference type="Gene3D" id="3.40.30.10">
    <property type="entry name" value="Glutaredoxin"/>
    <property type="match status" value="1"/>
</dbReference>
<dbReference type="Pfam" id="PF05768">
    <property type="entry name" value="Glrx-like"/>
    <property type="match status" value="1"/>
</dbReference>
<dbReference type="InterPro" id="IPR036249">
    <property type="entry name" value="Thioredoxin-like_sf"/>
</dbReference>
<comment type="caution">
    <text evidence="1">The sequence shown here is derived from an EMBL/GenBank/DDBJ whole genome shotgun (WGS) entry which is preliminary data.</text>
</comment>
<keyword evidence="2" id="KW-1185">Reference proteome</keyword>
<reference evidence="1 2" key="1">
    <citation type="submission" date="2020-07" db="EMBL/GenBank/DDBJ databases">
        <title>Sequencing the genomes of 1000 actinobacteria strains.</title>
        <authorList>
            <person name="Klenk H.-P."/>
        </authorList>
    </citation>
    <scope>NUCLEOTIDE SEQUENCE [LARGE SCALE GENOMIC DNA]</scope>
    <source>
        <strain evidence="1 2">DSM 23819</strain>
    </source>
</reference>
<accession>A0A7Y9UVT6</accession>
<evidence type="ECO:0000313" key="2">
    <source>
        <dbReference type="Proteomes" id="UP000540656"/>
    </source>
</evidence>
<evidence type="ECO:0000313" key="1">
    <source>
        <dbReference type="EMBL" id="NYG58890.1"/>
    </source>
</evidence>
<proteinExistence type="predicted"/>
<dbReference type="RefSeq" id="WP_179502006.1">
    <property type="nucleotide sequence ID" value="NZ_JACCAA010000001.1"/>
</dbReference>
<gene>
    <name evidence="1" type="ORF">BJ980_001813</name>
</gene>
<dbReference type="Proteomes" id="UP000540656">
    <property type="component" value="Unassembled WGS sequence"/>
</dbReference>
<name>A0A7Y9UVT6_9ACTN</name>
<dbReference type="SUPFAM" id="SSF52833">
    <property type="entry name" value="Thioredoxin-like"/>
    <property type="match status" value="1"/>
</dbReference>
<dbReference type="EMBL" id="JACCAA010000001">
    <property type="protein sequence ID" value="NYG58890.1"/>
    <property type="molecule type" value="Genomic_DNA"/>
</dbReference>